<proteinExistence type="predicted"/>
<evidence type="ECO:0000256" key="1">
    <source>
        <dbReference type="SAM" id="MobiDB-lite"/>
    </source>
</evidence>
<dbReference type="RefSeq" id="XP_004864016.2">
    <property type="nucleotide sequence ID" value="XM_004863959.3"/>
</dbReference>
<keyword evidence="2" id="KW-1185">Reference proteome</keyword>
<reference evidence="3" key="1">
    <citation type="submission" date="2025-08" db="UniProtKB">
        <authorList>
            <consortium name="RefSeq"/>
        </authorList>
    </citation>
    <scope>IDENTIFICATION</scope>
</reference>
<sequence length="202" mass="22227">MSGGSKVAPFTPPRSKHQFSRTAWSHTGSPRLAVPSLQGPPPGGEPGIERRAARAPKPRSACTRLPLSLVGSASVFRTGKDLYSCALAQNQEVAPVPVPVPGPVVAFVSGGQLSRLVLRNLAKMLRNLLALRQIAQRTISTASRRHFENKVPQKQKLFQELHMPSISWLWHHFPRSRNDFSQTSSHVAQFQSAPWTSNMINN</sequence>
<evidence type="ECO:0000313" key="3">
    <source>
        <dbReference type="RefSeq" id="XP_004864016.2"/>
    </source>
</evidence>
<evidence type="ECO:0000313" key="2">
    <source>
        <dbReference type="Proteomes" id="UP000694906"/>
    </source>
</evidence>
<organism evidence="2 3">
    <name type="scientific">Heterocephalus glaber</name>
    <name type="common">Naked mole rat</name>
    <dbReference type="NCBI Taxonomy" id="10181"/>
    <lineage>
        <taxon>Eukaryota</taxon>
        <taxon>Metazoa</taxon>
        <taxon>Chordata</taxon>
        <taxon>Craniata</taxon>
        <taxon>Vertebrata</taxon>
        <taxon>Euteleostomi</taxon>
        <taxon>Mammalia</taxon>
        <taxon>Eutheria</taxon>
        <taxon>Euarchontoglires</taxon>
        <taxon>Glires</taxon>
        <taxon>Rodentia</taxon>
        <taxon>Hystricomorpha</taxon>
        <taxon>Bathyergidae</taxon>
        <taxon>Heterocephalus</taxon>
    </lineage>
</organism>
<protein>
    <submittedName>
        <fullName evidence="3">Uncharacterized protein LOC101723434 isoform X2</fullName>
    </submittedName>
</protein>
<gene>
    <name evidence="3" type="primary">LOC101723434</name>
</gene>
<name>A0AAX6Q1Y0_HETGA</name>
<dbReference type="GeneID" id="101723434"/>
<dbReference type="Proteomes" id="UP000694906">
    <property type="component" value="Unplaced"/>
</dbReference>
<accession>A0AAX6Q1Y0</accession>
<dbReference type="AlphaFoldDB" id="A0AAX6Q1Y0"/>
<feature type="region of interest" description="Disordered" evidence="1">
    <location>
        <begin position="1"/>
        <end position="59"/>
    </location>
</feature>